<reference evidence="7 8" key="1">
    <citation type="submission" date="2020-08" db="EMBL/GenBank/DDBJ databases">
        <title>Genomic Encyclopedia of Type Strains, Phase IV (KMG-IV): sequencing the most valuable type-strain genomes for metagenomic binning, comparative biology and taxonomic classification.</title>
        <authorList>
            <person name="Goeker M."/>
        </authorList>
    </citation>
    <scope>NUCLEOTIDE SEQUENCE [LARGE SCALE GENOMIC DNA]</scope>
    <source>
        <strain evidence="7 8">DSM 19371</strain>
    </source>
</reference>
<dbReference type="RefSeq" id="WP_188083969.1">
    <property type="nucleotide sequence ID" value="NZ_JACIEU010000023.1"/>
</dbReference>
<keyword evidence="2" id="KW-0863">Zinc-finger</keyword>
<proteinExistence type="predicted"/>
<dbReference type="CDD" id="cd03364">
    <property type="entry name" value="TOPRIM_DnaG_primases"/>
    <property type="match status" value="1"/>
</dbReference>
<keyword evidence="3" id="KW-0862">Zinc</keyword>
<dbReference type="InterPro" id="IPR036977">
    <property type="entry name" value="DNA_primase_Znf_CHC2"/>
</dbReference>
<dbReference type="InterPro" id="IPR002694">
    <property type="entry name" value="Znf_CHC2"/>
</dbReference>
<evidence type="ECO:0000313" key="8">
    <source>
        <dbReference type="Proteomes" id="UP000590524"/>
    </source>
</evidence>
<dbReference type="InterPro" id="IPR050219">
    <property type="entry name" value="DnaG_primase"/>
</dbReference>
<dbReference type="EMBL" id="JACIEU010000023">
    <property type="protein sequence ID" value="MBB4150635.1"/>
    <property type="molecule type" value="Genomic_DNA"/>
</dbReference>
<dbReference type="Gene3D" id="3.90.980.10">
    <property type="entry name" value="DNA primase, catalytic core, N-terminal domain"/>
    <property type="match status" value="1"/>
</dbReference>
<evidence type="ECO:0000256" key="2">
    <source>
        <dbReference type="ARBA" id="ARBA00022771"/>
    </source>
</evidence>
<dbReference type="PANTHER" id="PTHR30313">
    <property type="entry name" value="DNA PRIMASE"/>
    <property type="match status" value="1"/>
</dbReference>
<feature type="region of interest" description="Disordered" evidence="4">
    <location>
        <begin position="952"/>
        <end position="1031"/>
    </location>
</feature>
<evidence type="ECO:0000256" key="1">
    <source>
        <dbReference type="ARBA" id="ARBA00022723"/>
    </source>
</evidence>
<accession>A0A7W6LUA9</accession>
<dbReference type="PANTHER" id="PTHR30313:SF2">
    <property type="entry name" value="DNA PRIMASE"/>
    <property type="match status" value="1"/>
</dbReference>
<name>A0A7W6LUA9_9SPHN</name>
<evidence type="ECO:0000256" key="3">
    <source>
        <dbReference type="ARBA" id="ARBA00022833"/>
    </source>
</evidence>
<comment type="caution">
    <text evidence="7">The sequence shown here is derived from an EMBL/GenBank/DDBJ whole genome shotgun (WGS) entry which is preliminary data.</text>
</comment>
<evidence type="ECO:0000259" key="5">
    <source>
        <dbReference type="SMART" id="SM00400"/>
    </source>
</evidence>
<dbReference type="Gene3D" id="3.90.580.10">
    <property type="entry name" value="Zinc finger, CHC2-type domain"/>
    <property type="match status" value="1"/>
</dbReference>
<dbReference type="SUPFAM" id="SSF57783">
    <property type="entry name" value="Zinc beta-ribbon"/>
    <property type="match status" value="1"/>
</dbReference>
<protein>
    <submittedName>
        <fullName evidence="7">DNA primase catalytic core</fullName>
    </submittedName>
</protein>
<sequence>MARIADSEIERLKAEVSLVRLIGSTGVKLARRGKDELLGCCPFHEDGTPSLSVSVGKNLFHCFGCQASGGPIDWVMKREGVSFRHAVELLRDGAALEPPSSSPVRATVRRLAPPVSMDADDAALLDQVIGYYHETLKQSPEALAYLAARGLSHPELIERFRLGYADRTLGLRLPEKNRKAGADIRGRLERIGIYRASGHEHLTGSIVVPVIDAQGVVTEVYGRKIRNNLRAGTPMHLYLPGPHRGVWNLDGIMGSGGEVILAEALIDAMTFWVAGFRNVTAAYGTGGFTDDHLAAFRAAGVERVLIAFDRDEAGDKGAAVVAERLMAAGIAVFRILFPRGTDANAYALSVTPASRSLGLLIRKAEWLGNGRAPAITSAHDELAAALGAGVEDRAEPSPPPVSAAEPDLAASIAPEPEPAPLPEPSIATPLPEAPIADAAEMRGDGEIALLLGDRRYRVRGWKKPLNPESLKVNLLVHRPADPEGRFHVDTLDLYAAKARAAFVRAAGLELGESEDVLKHDLGRVLLKLEEAQEAEIATALAPEDRPGMSAAERAEAMALLTAPDLMERILTDFALCGVVGEAVNIQTGYLACVSRLLDRPLAVIIQSSSAAGKSAMMDAVLAMMPGDAQVRYSAMTGQSLFYMGETNLKHRILAIAEEEGASTASYALKLLQSDGEVTIASTGKDASTGNLVTQQYRVEGPVMLFLTTTAIDIDEELMNRCLVLTVDESREQTRAIHALQRRRQTLEGLLADEDRTAVLALHRNAQTLLESVAVVNPFADTLTFLDDKTRTRRDHMKYLTLIRAIALLHQYQRPVRTVDHRGRQLRYIEVTEGDIARANALAHEVLGRTLDELPPQTRALLSRIHRWVAAECERLAMRRADLRFTRRQIREVTGWGDTQLKVHLGRLAELEYVLVHRMKVGQGHDYELLYDGEGETGERFLMGLSGPGLHAPNEGAARGYDAPRSGGRETRSVPGRGVDGVRSAGGRRGEMAASPRPARRSGDGVSVPPETHITPLNGSGASYPHPLAASA</sequence>
<dbReference type="GO" id="GO:0003677">
    <property type="term" value="F:DNA binding"/>
    <property type="evidence" value="ECO:0007669"/>
    <property type="project" value="InterPro"/>
</dbReference>
<evidence type="ECO:0000313" key="6">
    <source>
        <dbReference type="EMBL" id="MBB4150630.1"/>
    </source>
</evidence>
<keyword evidence="1" id="KW-0479">Metal-binding</keyword>
<evidence type="ECO:0000256" key="4">
    <source>
        <dbReference type="SAM" id="MobiDB-lite"/>
    </source>
</evidence>
<dbReference type="GO" id="GO:0005737">
    <property type="term" value="C:cytoplasm"/>
    <property type="evidence" value="ECO:0007669"/>
    <property type="project" value="TreeGrafter"/>
</dbReference>
<dbReference type="GO" id="GO:0006269">
    <property type="term" value="P:DNA replication, synthesis of primer"/>
    <property type="evidence" value="ECO:0007669"/>
    <property type="project" value="TreeGrafter"/>
</dbReference>
<organism evidence="7 8">
    <name type="scientific">Sphingobium scionense</name>
    <dbReference type="NCBI Taxonomy" id="1404341"/>
    <lineage>
        <taxon>Bacteria</taxon>
        <taxon>Pseudomonadati</taxon>
        <taxon>Pseudomonadota</taxon>
        <taxon>Alphaproteobacteria</taxon>
        <taxon>Sphingomonadales</taxon>
        <taxon>Sphingomonadaceae</taxon>
        <taxon>Sphingobium</taxon>
    </lineage>
</organism>
<dbReference type="Gene3D" id="3.40.1360.10">
    <property type="match status" value="1"/>
</dbReference>
<evidence type="ECO:0000313" key="7">
    <source>
        <dbReference type="EMBL" id="MBB4150635.1"/>
    </source>
</evidence>
<dbReference type="Proteomes" id="UP000590524">
    <property type="component" value="Unassembled WGS sequence"/>
</dbReference>
<feature type="domain" description="Zinc finger CHC2-type" evidence="5">
    <location>
        <begin position="37"/>
        <end position="91"/>
    </location>
</feature>
<gene>
    <name evidence="6" type="ORF">GGQ90_004437</name>
    <name evidence="7" type="ORF">GGQ90_004442</name>
</gene>
<dbReference type="InterPro" id="IPR037068">
    <property type="entry name" value="DNA_primase_core_N_sf"/>
</dbReference>
<dbReference type="GO" id="GO:0003899">
    <property type="term" value="F:DNA-directed RNA polymerase activity"/>
    <property type="evidence" value="ECO:0007669"/>
    <property type="project" value="InterPro"/>
</dbReference>
<dbReference type="AlphaFoldDB" id="A0A7W6LUA9"/>
<dbReference type="EMBL" id="JACIEU010000023">
    <property type="protein sequence ID" value="MBB4150630.1"/>
    <property type="molecule type" value="Genomic_DNA"/>
</dbReference>
<dbReference type="Pfam" id="PF01807">
    <property type="entry name" value="Zn_ribbon_DnaG"/>
    <property type="match status" value="1"/>
</dbReference>
<dbReference type="GO" id="GO:0008270">
    <property type="term" value="F:zinc ion binding"/>
    <property type="evidence" value="ECO:0007669"/>
    <property type="project" value="UniProtKB-KW"/>
</dbReference>
<dbReference type="SMART" id="SM00400">
    <property type="entry name" value="ZnF_CHCC"/>
    <property type="match status" value="1"/>
</dbReference>
<keyword evidence="8" id="KW-1185">Reference proteome</keyword>
<dbReference type="InterPro" id="IPR034151">
    <property type="entry name" value="TOPRIM_DnaG_bac"/>
</dbReference>
<dbReference type="Pfam" id="PF13155">
    <property type="entry name" value="Toprim_2"/>
    <property type="match status" value="1"/>
</dbReference>
<dbReference type="SUPFAM" id="SSF56731">
    <property type="entry name" value="DNA primase core"/>
    <property type="match status" value="1"/>
</dbReference>